<name>A0A516ITE4_9SPHN</name>
<accession>A0A516ITE4</accession>
<organism evidence="1 2">
    <name type="scientific">Sphingomonas xanthus</name>
    <dbReference type="NCBI Taxonomy" id="2594473"/>
    <lineage>
        <taxon>Bacteria</taxon>
        <taxon>Pseudomonadati</taxon>
        <taxon>Pseudomonadota</taxon>
        <taxon>Alphaproteobacteria</taxon>
        <taxon>Sphingomonadales</taxon>
        <taxon>Sphingomonadaceae</taxon>
        <taxon>Sphingomonas</taxon>
    </lineage>
</organism>
<dbReference type="RefSeq" id="WP_147494646.1">
    <property type="nucleotide sequence ID" value="NZ_CP041659.1"/>
</dbReference>
<reference evidence="1 2" key="1">
    <citation type="submission" date="2019-07" db="EMBL/GenBank/DDBJ databases">
        <title>Sphingomonas AE3 Genome sequencing and assembly.</title>
        <authorList>
            <person name="Kim H."/>
        </authorList>
    </citation>
    <scope>NUCLEOTIDE SEQUENCE [LARGE SCALE GENOMIC DNA]</scope>
    <source>
        <strain evidence="1 2">AE3</strain>
    </source>
</reference>
<dbReference type="Proteomes" id="UP000321857">
    <property type="component" value="Chromosome"/>
</dbReference>
<dbReference type="InterPro" id="IPR027417">
    <property type="entry name" value="P-loop_NTPase"/>
</dbReference>
<dbReference type="AlphaFoldDB" id="A0A516ITE4"/>
<dbReference type="OrthoDB" id="7540582at2"/>
<evidence type="ECO:0000313" key="1">
    <source>
        <dbReference type="EMBL" id="QDP20198.1"/>
    </source>
</evidence>
<gene>
    <name evidence="1" type="ORF">FMM02_09685</name>
</gene>
<dbReference type="SUPFAM" id="SSF52540">
    <property type="entry name" value="P-loop containing nucleoside triphosphate hydrolases"/>
    <property type="match status" value="1"/>
</dbReference>
<sequence>MAKSMTRPLIHIGYHRTGTTFFQQRFYPAVEGAAFVDRAMARELLIEPDAFSFDADDVRAHFTNFAAGRRLLICEENLSGYLHNGGFGGLVPKEVAHRLKAVFPDAQIVVFLRSQPAVIEASYAQYIRGGGTHSIDDYLHLGKASVGIGKYWYKSPHFSFDHFAYHPLLGLYRQLFGREAVSVHLYEEFAAGQREFLQRFARTHDLRVDTGGLEVDRVNASLTGRRLTWLRRLNLLTPHSVPDKHYLLDIKKWYKKRWVWLDRIAPRRDEPRRPLLSDAHRAFIDRRYADGNAQLQAEWDLPLANHGYPMPG</sequence>
<proteinExistence type="predicted"/>
<protein>
    <recommendedName>
        <fullName evidence="3">Sulfotransferase</fullName>
    </recommendedName>
</protein>
<evidence type="ECO:0000313" key="2">
    <source>
        <dbReference type="Proteomes" id="UP000321857"/>
    </source>
</evidence>
<dbReference type="Gene3D" id="3.40.50.300">
    <property type="entry name" value="P-loop containing nucleotide triphosphate hydrolases"/>
    <property type="match status" value="1"/>
</dbReference>
<dbReference type="KEGG" id="sxa:FMM02_09685"/>
<keyword evidence="2" id="KW-1185">Reference proteome</keyword>
<dbReference type="EMBL" id="CP041659">
    <property type="protein sequence ID" value="QDP20198.1"/>
    <property type="molecule type" value="Genomic_DNA"/>
</dbReference>
<evidence type="ECO:0008006" key="3">
    <source>
        <dbReference type="Google" id="ProtNLM"/>
    </source>
</evidence>